<feature type="compositionally biased region" description="Polar residues" evidence="4">
    <location>
        <begin position="322"/>
        <end position="339"/>
    </location>
</feature>
<dbReference type="Gene3D" id="2.10.110.10">
    <property type="entry name" value="Cysteine Rich Protein"/>
    <property type="match status" value="2"/>
</dbReference>
<dbReference type="SUPFAM" id="SSF57716">
    <property type="entry name" value="Glucocorticoid receptor-like (DNA-binding domain)"/>
    <property type="match status" value="1"/>
</dbReference>
<keyword evidence="3" id="KW-0440">LIM domain</keyword>
<keyword evidence="1 3" id="KW-0479">Metal-binding</keyword>
<dbReference type="Proteomes" id="UP000236621">
    <property type="component" value="Unassembled WGS sequence"/>
</dbReference>
<comment type="caution">
    <text evidence="6">The sequence shown here is derived from an EMBL/GenBank/DDBJ whole genome shotgun (WGS) entry which is preliminary data.</text>
</comment>
<dbReference type="CDD" id="cd08368">
    <property type="entry name" value="LIM"/>
    <property type="match status" value="1"/>
</dbReference>
<feature type="region of interest" description="Disordered" evidence="4">
    <location>
        <begin position="580"/>
        <end position="659"/>
    </location>
</feature>
<dbReference type="PROSITE" id="PS50023">
    <property type="entry name" value="LIM_DOMAIN_2"/>
    <property type="match status" value="2"/>
</dbReference>
<feature type="compositionally biased region" description="Low complexity" evidence="4">
    <location>
        <begin position="310"/>
        <end position="321"/>
    </location>
</feature>
<dbReference type="GO" id="GO:0046872">
    <property type="term" value="F:metal ion binding"/>
    <property type="evidence" value="ECO:0007669"/>
    <property type="project" value="UniProtKB-KW"/>
</dbReference>
<feature type="region of interest" description="Disordered" evidence="4">
    <location>
        <begin position="32"/>
        <end position="454"/>
    </location>
</feature>
<dbReference type="PANTHER" id="PTHR24216">
    <property type="entry name" value="PAXILLIN-RELATED"/>
    <property type="match status" value="1"/>
</dbReference>
<feature type="compositionally biased region" description="Basic and acidic residues" evidence="4">
    <location>
        <begin position="340"/>
        <end position="350"/>
    </location>
</feature>
<dbReference type="InterPro" id="IPR001781">
    <property type="entry name" value="Znf_LIM"/>
</dbReference>
<feature type="domain" description="LIM zinc-binding" evidence="5">
    <location>
        <begin position="522"/>
        <end position="580"/>
    </location>
</feature>
<dbReference type="SMART" id="SM00132">
    <property type="entry name" value="LIM"/>
    <property type="match status" value="2"/>
</dbReference>
<sequence length="659" mass="70523">MALRRESSFLPTIKCSACGRQVEISMMGDHLCGGQTAELSPPPDESDDRFNQSSYSKYGRAPPPVDTRAANRPFISRGQLTPVSPPSESRSVSPIIPNGRRPGGYGGFGEQAKEEAEPGLGKQGGGGLLERMNMIAPGPFDTNRPSAARNAFPMRQNSPERWDAPPMEEPSRAMDRPGTSHSNTSGGGSAAMPPPRAPRKNGYGGFGPPPSTADEFEPGTVGLLNRSGTYPKPSAPPESPARVPSAPGMRPDQSRNTGNFGHGRKKSMGPDLSRRPPPRTSLLSQHRRDNSGSIDLAAEFGVANPYHTPSGSASSGYSTFSHPSQASSQTSPARSQTQRNDLDPLPKADKAMNALQTSMESLRPGDLRIDPTARAPRAPRRTPSPLVGSPSDVSPRDVRYPLPSPRSGSSPQREPDYMRPERRNEYPQGRVGSSPPAREGAPLRPRSGSHRMTLPSRGDCKACGLAIKGKSISSADGRLTGKYHKACFVCATCSEPFTSAEFYVLNDKPYCEQHYHKLNGSLCGGCGRGIEGQYLEDESRIKHHVGCFRCLDCGMSLSDGYFEVDGKSYCERHAWKRTQPPSNGFGMAEQDAYPPAPPGPQRGGPGPRPASGTGGLPGRPPRLGPGGLGLPRQSSGSRLGPGKGPRPQMNKRMTRFGQM</sequence>
<feature type="domain" description="LIM zinc-binding" evidence="5">
    <location>
        <begin position="458"/>
        <end position="521"/>
    </location>
</feature>
<protein>
    <submittedName>
        <fullName evidence="6">Paxillin-like protein 1</fullName>
    </submittedName>
</protein>
<evidence type="ECO:0000313" key="6">
    <source>
        <dbReference type="EMBL" id="PNY26885.1"/>
    </source>
</evidence>
<dbReference type="CDD" id="cd09397">
    <property type="entry name" value="LIM1_UF1"/>
    <property type="match status" value="1"/>
</dbReference>
<evidence type="ECO:0000256" key="2">
    <source>
        <dbReference type="ARBA" id="ARBA00022833"/>
    </source>
</evidence>
<feature type="compositionally biased region" description="Low complexity" evidence="4">
    <location>
        <begin position="630"/>
        <end position="640"/>
    </location>
</feature>
<dbReference type="PANTHER" id="PTHR24216:SF65">
    <property type="entry name" value="PAXILLIN-LIKE PROTEIN 1"/>
    <property type="match status" value="1"/>
</dbReference>
<feature type="compositionally biased region" description="Basic and acidic residues" evidence="4">
    <location>
        <begin position="413"/>
        <end position="425"/>
    </location>
</feature>
<evidence type="ECO:0000313" key="7">
    <source>
        <dbReference type="Proteomes" id="UP000236621"/>
    </source>
</evidence>
<dbReference type="GO" id="GO:0030695">
    <property type="term" value="F:GTPase regulator activity"/>
    <property type="evidence" value="ECO:0007669"/>
    <property type="project" value="UniProtKB-ARBA"/>
</dbReference>
<dbReference type="Pfam" id="PF00412">
    <property type="entry name" value="LIM"/>
    <property type="match status" value="2"/>
</dbReference>
<dbReference type="FunFam" id="2.10.110.10:FF:000105">
    <property type="entry name" value="Similar to LIM domain-containing protein"/>
    <property type="match status" value="1"/>
</dbReference>
<keyword evidence="7" id="KW-1185">Reference proteome</keyword>
<dbReference type="PROSITE" id="PS00478">
    <property type="entry name" value="LIM_DOMAIN_1"/>
    <property type="match status" value="1"/>
</dbReference>
<proteinExistence type="predicted"/>
<evidence type="ECO:0000256" key="4">
    <source>
        <dbReference type="SAM" id="MobiDB-lite"/>
    </source>
</evidence>
<evidence type="ECO:0000256" key="3">
    <source>
        <dbReference type="PROSITE-ProRule" id="PRU00125"/>
    </source>
</evidence>
<gene>
    <name evidence="6" type="ORF">TCAP_03193</name>
</gene>
<dbReference type="STRING" id="45235.A0A2K3QH92"/>
<dbReference type="EMBL" id="NRSZ01000487">
    <property type="protein sequence ID" value="PNY26885.1"/>
    <property type="molecule type" value="Genomic_DNA"/>
</dbReference>
<accession>A0A2K3QH92</accession>
<dbReference type="OrthoDB" id="1112565at2759"/>
<keyword evidence="2 3" id="KW-0862">Zinc</keyword>
<feature type="compositionally biased region" description="Low complexity" evidence="4">
    <location>
        <begin position="86"/>
        <end position="100"/>
    </location>
</feature>
<organism evidence="6 7">
    <name type="scientific">Tolypocladium capitatum</name>
    <dbReference type="NCBI Taxonomy" id="45235"/>
    <lineage>
        <taxon>Eukaryota</taxon>
        <taxon>Fungi</taxon>
        <taxon>Dikarya</taxon>
        <taxon>Ascomycota</taxon>
        <taxon>Pezizomycotina</taxon>
        <taxon>Sordariomycetes</taxon>
        <taxon>Hypocreomycetidae</taxon>
        <taxon>Hypocreales</taxon>
        <taxon>Ophiocordycipitaceae</taxon>
        <taxon>Tolypocladium</taxon>
    </lineage>
</organism>
<evidence type="ECO:0000259" key="5">
    <source>
        <dbReference type="PROSITE" id="PS50023"/>
    </source>
</evidence>
<name>A0A2K3QH92_9HYPO</name>
<reference evidence="6 7" key="1">
    <citation type="submission" date="2017-08" db="EMBL/GenBank/DDBJ databases">
        <title>Harnessing the power of phylogenomics to disentangle the directionality and signatures of interkingdom host jumping in the parasitic fungal genus Tolypocladium.</title>
        <authorList>
            <person name="Quandt C.A."/>
            <person name="Patterson W."/>
            <person name="Spatafora J.W."/>
        </authorList>
    </citation>
    <scope>NUCLEOTIDE SEQUENCE [LARGE SCALE GENOMIC DNA]</scope>
    <source>
        <strain evidence="6 7">CBS 113982</strain>
    </source>
</reference>
<dbReference type="AlphaFoldDB" id="A0A2K3QH92"/>
<feature type="compositionally biased region" description="Basic and acidic residues" evidence="4">
    <location>
        <begin position="158"/>
        <end position="175"/>
    </location>
</feature>
<evidence type="ECO:0000256" key="1">
    <source>
        <dbReference type="ARBA" id="ARBA00022723"/>
    </source>
</evidence>